<evidence type="ECO:0000259" key="2">
    <source>
        <dbReference type="Pfam" id="PF04717"/>
    </source>
</evidence>
<sequence length="183" mass="19421">MTITELLRLIHNLIRTGTIAAVDHQAARVRVKSGELLTDWLPWIEGRAGTTRDWNPPTEGEQVVVFSPGGDPAAGVVLTGLFSDAHPAPTALPELCRRIFPDAALFEYDHKTSVLRIKLPGRIEIEAPGGTSWLGNIAHQGDMARQGSYAQAGGELTHNGTNIGDTHKHGGVVPGDGQSGGPV</sequence>
<evidence type="ECO:0000256" key="1">
    <source>
        <dbReference type="SAM" id="MobiDB-lite"/>
    </source>
</evidence>
<dbReference type="InterPro" id="IPR037026">
    <property type="entry name" value="Vgr_OB-fold_dom_sf"/>
</dbReference>
<protein>
    <submittedName>
        <fullName evidence="3">Phage baseplate assembly protein V</fullName>
    </submittedName>
</protein>
<evidence type="ECO:0000313" key="4">
    <source>
        <dbReference type="Proteomes" id="UP001596411"/>
    </source>
</evidence>
<dbReference type="NCBIfam" id="TIGR01644">
    <property type="entry name" value="phage_P2_V"/>
    <property type="match status" value="1"/>
</dbReference>
<keyword evidence="4" id="KW-1185">Reference proteome</keyword>
<dbReference type="InterPro" id="IPR006531">
    <property type="entry name" value="Gp5/Vgr_OB"/>
</dbReference>
<dbReference type="EMBL" id="JBHSZP010000023">
    <property type="protein sequence ID" value="MFC7090209.1"/>
    <property type="molecule type" value="Genomic_DNA"/>
</dbReference>
<name>A0ABW2EZ52_9GAMM</name>
<accession>A0ABW2EZ52</accession>
<proteinExistence type="predicted"/>
<dbReference type="Gene3D" id="6.20.150.10">
    <property type="match status" value="1"/>
</dbReference>
<feature type="region of interest" description="Disordered" evidence="1">
    <location>
        <begin position="153"/>
        <end position="183"/>
    </location>
</feature>
<dbReference type="Pfam" id="PF04717">
    <property type="entry name" value="Phage_base_V"/>
    <property type="match status" value="1"/>
</dbReference>
<feature type="compositionally biased region" description="Gly residues" evidence="1">
    <location>
        <begin position="172"/>
        <end position="183"/>
    </location>
</feature>
<reference evidence="4" key="1">
    <citation type="journal article" date="2019" name="Int. J. Syst. Evol. Microbiol.">
        <title>The Global Catalogue of Microorganisms (GCM) 10K type strain sequencing project: providing services to taxonomists for standard genome sequencing and annotation.</title>
        <authorList>
            <consortium name="The Broad Institute Genomics Platform"/>
            <consortium name="The Broad Institute Genome Sequencing Center for Infectious Disease"/>
            <person name="Wu L."/>
            <person name="Ma J."/>
        </authorList>
    </citation>
    <scope>NUCLEOTIDE SEQUENCE [LARGE SCALE GENOMIC DNA]</scope>
    <source>
        <strain evidence="4">CGMCC 1.13666</strain>
    </source>
</reference>
<dbReference type="InterPro" id="IPR013046">
    <property type="entry name" value="GpV/Gp45"/>
</dbReference>
<dbReference type="Proteomes" id="UP001596411">
    <property type="component" value="Unassembled WGS sequence"/>
</dbReference>
<comment type="caution">
    <text evidence="3">The sequence shown here is derived from an EMBL/GenBank/DDBJ whole genome shotgun (WGS) entry which is preliminary data.</text>
</comment>
<evidence type="ECO:0000313" key="3">
    <source>
        <dbReference type="EMBL" id="MFC7090209.1"/>
    </source>
</evidence>
<organism evidence="3 4">
    <name type="scientific">Halomonas salifodinae</name>
    <dbReference type="NCBI Taxonomy" id="438745"/>
    <lineage>
        <taxon>Bacteria</taxon>
        <taxon>Pseudomonadati</taxon>
        <taxon>Pseudomonadota</taxon>
        <taxon>Gammaproteobacteria</taxon>
        <taxon>Oceanospirillales</taxon>
        <taxon>Halomonadaceae</taxon>
        <taxon>Halomonas</taxon>
    </lineage>
</organism>
<dbReference type="Gene3D" id="2.40.50.230">
    <property type="entry name" value="Gp5 N-terminal domain"/>
    <property type="match status" value="1"/>
</dbReference>
<feature type="domain" description="Gp5/Type VI secretion system Vgr protein OB-fold" evidence="2">
    <location>
        <begin position="15"/>
        <end position="82"/>
    </location>
</feature>
<gene>
    <name evidence="3" type="ORF">ACFQH5_11690</name>
</gene>
<dbReference type="RefSeq" id="WP_346064177.1">
    <property type="nucleotide sequence ID" value="NZ_BAAADR010000045.1"/>
</dbReference>